<protein>
    <submittedName>
        <fullName evidence="4">GNAT family N-acetyltransferase</fullName>
    </submittedName>
</protein>
<dbReference type="PROSITE" id="PS51186">
    <property type="entry name" value="GNAT"/>
    <property type="match status" value="1"/>
</dbReference>
<dbReference type="InterPro" id="IPR000182">
    <property type="entry name" value="GNAT_dom"/>
</dbReference>
<evidence type="ECO:0000313" key="4">
    <source>
        <dbReference type="EMBL" id="QPC41467.1"/>
    </source>
</evidence>
<dbReference type="Gene3D" id="3.40.630.30">
    <property type="match status" value="1"/>
</dbReference>
<dbReference type="GO" id="GO:0016747">
    <property type="term" value="F:acyltransferase activity, transferring groups other than amino-acyl groups"/>
    <property type="evidence" value="ECO:0007669"/>
    <property type="project" value="InterPro"/>
</dbReference>
<organism evidence="4 5">
    <name type="scientific">Kaustia mangrovi</name>
    <dbReference type="NCBI Taxonomy" id="2593653"/>
    <lineage>
        <taxon>Bacteria</taxon>
        <taxon>Pseudomonadati</taxon>
        <taxon>Pseudomonadota</taxon>
        <taxon>Alphaproteobacteria</taxon>
        <taxon>Hyphomicrobiales</taxon>
        <taxon>Parvibaculaceae</taxon>
        <taxon>Kaustia</taxon>
    </lineage>
</organism>
<name>A0A7S8C1A8_9HYPH</name>
<dbReference type="RefSeq" id="WP_213162685.1">
    <property type="nucleotide sequence ID" value="NZ_CP058214.1"/>
</dbReference>
<dbReference type="CDD" id="cd04301">
    <property type="entry name" value="NAT_SF"/>
    <property type="match status" value="1"/>
</dbReference>
<keyword evidence="1 4" id="KW-0808">Transferase</keyword>
<dbReference type="AlphaFoldDB" id="A0A7S8C1A8"/>
<gene>
    <name evidence="4" type="ORF">HW532_01185</name>
</gene>
<accession>A0A7S8C1A8</accession>
<evidence type="ECO:0000256" key="2">
    <source>
        <dbReference type="ARBA" id="ARBA00023315"/>
    </source>
</evidence>
<keyword evidence="5" id="KW-1185">Reference proteome</keyword>
<reference evidence="4 5" key="1">
    <citation type="submission" date="2020-06" db="EMBL/GenBank/DDBJ databases">
        <title>Genome sequence of 2 isolates from Red Sea Mangroves.</title>
        <authorList>
            <person name="Sefrji F."/>
            <person name="Michoud G."/>
            <person name="Merlino G."/>
            <person name="Daffonchio D."/>
        </authorList>
    </citation>
    <scope>NUCLEOTIDE SEQUENCE [LARGE SCALE GENOMIC DNA]</scope>
    <source>
        <strain evidence="4 5">R1DC25</strain>
    </source>
</reference>
<evidence type="ECO:0000256" key="1">
    <source>
        <dbReference type="ARBA" id="ARBA00022679"/>
    </source>
</evidence>
<dbReference type="InterPro" id="IPR016181">
    <property type="entry name" value="Acyl_CoA_acyltransferase"/>
</dbReference>
<dbReference type="Pfam" id="PF00583">
    <property type="entry name" value="Acetyltransf_1"/>
    <property type="match status" value="1"/>
</dbReference>
<sequence>MTVHRTIAIRHATADDAETLARLIDIAGEGIPSWLWSARAGPGQSPLAVGTERARRETGGFSHRNARLAVRHGEVAGMVLAYPIAPPAEADLAAVPNLPEPIRPMVELEHASLGTYYINALAVFPGRRGRGLGTALLGAAEDAAREAGHERMSIQVFEQNEGAVRLYRRHGFGEADARPVLSHPCQPYYDGRILLLTKPL</sequence>
<evidence type="ECO:0000259" key="3">
    <source>
        <dbReference type="PROSITE" id="PS51186"/>
    </source>
</evidence>
<proteinExistence type="predicted"/>
<dbReference type="PANTHER" id="PTHR43877">
    <property type="entry name" value="AMINOALKYLPHOSPHONATE N-ACETYLTRANSFERASE-RELATED-RELATED"/>
    <property type="match status" value="1"/>
</dbReference>
<dbReference type="Proteomes" id="UP000593594">
    <property type="component" value="Chromosome"/>
</dbReference>
<keyword evidence="2" id="KW-0012">Acyltransferase</keyword>
<feature type="domain" description="N-acetyltransferase" evidence="3">
    <location>
        <begin position="7"/>
        <end position="200"/>
    </location>
</feature>
<dbReference type="InterPro" id="IPR050832">
    <property type="entry name" value="Bact_Acetyltransf"/>
</dbReference>
<dbReference type="SUPFAM" id="SSF55729">
    <property type="entry name" value="Acyl-CoA N-acyltransferases (Nat)"/>
    <property type="match status" value="1"/>
</dbReference>
<dbReference type="EMBL" id="CP058214">
    <property type="protein sequence ID" value="QPC41467.1"/>
    <property type="molecule type" value="Genomic_DNA"/>
</dbReference>
<evidence type="ECO:0000313" key="5">
    <source>
        <dbReference type="Proteomes" id="UP000593594"/>
    </source>
</evidence>
<dbReference type="KEGG" id="kmn:HW532_01185"/>